<protein>
    <submittedName>
        <fullName evidence="1">Uncharacterized protein</fullName>
    </submittedName>
</protein>
<organism evidence="1 2">
    <name type="scientific">Dryococelus australis</name>
    <dbReference type="NCBI Taxonomy" id="614101"/>
    <lineage>
        <taxon>Eukaryota</taxon>
        <taxon>Metazoa</taxon>
        <taxon>Ecdysozoa</taxon>
        <taxon>Arthropoda</taxon>
        <taxon>Hexapoda</taxon>
        <taxon>Insecta</taxon>
        <taxon>Pterygota</taxon>
        <taxon>Neoptera</taxon>
        <taxon>Polyneoptera</taxon>
        <taxon>Phasmatodea</taxon>
        <taxon>Verophasmatodea</taxon>
        <taxon>Anareolatae</taxon>
        <taxon>Phasmatidae</taxon>
        <taxon>Eurycanthinae</taxon>
        <taxon>Dryococelus</taxon>
    </lineage>
</organism>
<reference evidence="1 2" key="1">
    <citation type="submission" date="2023-02" db="EMBL/GenBank/DDBJ databases">
        <title>LHISI_Scaffold_Assembly.</title>
        <authorList>
            <person name="Stuart O.P."/>
            <person name="Cleave R."/>
            <person name="Magrath M.J.L."/>
            <person name="Mikheyev A.S."/>
        </authorList>
    </citation>
    <scope>NUCLEOTIDE SEQUENCE [LARGE SCALE GENOMIC DNA]</scope>
    <source>
        <strain evidence="1">Daus_M_001</strain>
        <tissue evidence="1">Leg muscle</tissue>
    </source>
</reference>
<gene>
    <name evidence="1" type="ORF">PR048_011388</name>
</gene>
<keyword evidence="2" id="KW-1185">Reference proteome</keyword>
<dbReference type="Proteomes" id="UP001159363">
    <property type="component" value="Chromosome X"/>
</dbReference>
<accession>A0ABQ9HLI8</accession>
<comment type="caution">
    <text evidence="1">The sequence shown here is derived from an EMBL/GenBank/DDBJ whole genome shotgun (WGS) entry which is preliminary data.</text>
</comment>
<dbReference type="EMBL" id="JARBHB010000004">
    <property type="protein sequence ID" value="KAJ8885192.1"/>
    <property type="molecule type" value="Genomic_DNA"/>
</dbReference>
<proteinExistence type="predicted"/>
<name>A0ABQ9HLI8_9NEOP</name>
<sequence length="80" mass="9533">MPLKRTKKFSTLHSNDKIDEELGDLNTPEIITFYNLREFNTDVEISRHAFKNSFGAYETPYHKSIFHPQYARDIPKKNMR</sequence>
<evidence type="ECO:0000313" key="2">
    <source>
        <dbReference type="Proteomes" id="UP001159363"/>
    </source>
</evidence>
<evidence type="ECO:0000313" key="1">
    <source>
        <dbReference type="EMBL" id="KAJ8885192.1"/>
    </source>
</evidence>